<feature type="domain" description="Peptidase M15A C-terminal" evidence="2">
    <location>
        <begin position="5"/>
        <end position="110"/>
    </location>
</feature>
<accession>A0A6J5R8K2</accession>
<sequence>MNLSKNFSYEEMTKSQTGSRLGLDNEPDDECLEALKLLCEKLLEPIRESLGPVHVNSGYRSGELNRAIGGTATSQHCRGQAADIEVPGFSNVELAKWIEAKCDYDQLILECHKPGVPNSGWVHVSYRASGNRKQELTATVVNGRMTYTIGIKP</sequence>
<dbReference type="InterPro" id="IPR013230">
    <property type="entry name" value="Peptidase_M15A_C"/>
</dbReference>
<evidence type="ECO:0000259" key="2">
    <source>
        <dbReference type="Pfam" id="PF08291"/>
    </source>
</evidence>
<dbReference type="Pfam" id="PF08291">
    <property type="entry name" value="Peptidase_M15_3"/>
    <property type="match status" value="1"/>
</dbReference>
<dbReference type="Gene3D" id="3.30.1380.10">
    <property type="match status" value="1"/>
</dbReference>
<evidence type="ECO:0000256" key="1">
    <source>
        <dbReference type="SAM" id="MobiDB-lite"/>
    </source>
</evidence>
<proteinExistence type="predicted"/>
<evidence type="ECO:0000313" key="3">
    <source>
        <dbReference type="EMBL" id="CAB4188034.1"/>
    </source>
</evidence>
<reference evidence="3" key="1">
    <citation type="submission" date="2020-05" db="EMBL/GenBank/DDBJ databases">
        <authorList>
            <person name="Chiriac C."/>
            <person name="Salcher M."/>
            <person name="Ghai R."/>
            <person name="Kavagutti S V."/>
        </authorList>
    </citation>
    <scope>NUCLEOTIDE SEQUENCE</scope>
</reference>
<dbReference type="InterPro" id="IPR009045">
    <property type="entry name" value="Zn_M74/Hedgehog-like"/>
</dbReference>
<feature type="region of interest" description="Disordered" evidence="1">
    <location>
        <begin position="1"/>
        <end position="22"/>
    </location>
</feature>
<protein>
    <submittedName>
        <fullName evidence="3">Peptidase M15A, C-terminal</fullName>
    </submittedName>
</protein>
<organism evidence="3">
    <name type="scientific">uncultured Caudovirales phage</name>
    <dbReference type="NCBI Taxonomy" id="2100421"/>
    <lineage>
        <taxon>Viruses</taxon>
        <taxon>Duplodnaviria</taxon>
        <taxon>Heunggongvirae</taxon>
        <taxon>Uroviricota</taxon>
        <taxon>Caudoviricetes</taxon>
        <taxon>Peduoviridae</taxon>
        <taxon>Maltschvirus</taxon>
        <taxon>Maltschvirus maltsch</taxon>
    </lineage>
</organism>
<gene>
    <name evidence="3" type="ORF">UFOVP1166_34</name>
</gene>
<name>A0A6J5R8K2_9CAUD</name>
<dbReference type="SUPFAM" id="SSF55166">
    <property type="entry name" value="Hedgehog/DD-peptidase"/>
    <property type="match status" value="1"/>
</dbReference>
<dbReference type="EMBL" id="LR797117">
    <property type="protein sequence ID" value="CAB4188034.1"/>
    <property type="molecule type" value="Genomic_DNA"/>
</dbReference>